<feature type="compositionally biased region" description="Polar residues" evidence="1">
    <location>
        <begin position="449"/>
        <end position="477"/>
    </location>
</feature>
<feature type="compositionally biased region" description="Polar residues" evidence="1">
    <location>
        <begin position="785"/>
        <end position="816"/>
    </location>
</feature>
<feature type="compositionally biased region" description="Basic residues" evidence="1">
    <location>
        <begin position="1153"/>
        <end position="1163"/>
    </location>
</feature>
<evidence type="ECO:0000313" key="2">
    <source>
        <dbReference type="EMBL" id="CAI6090230.1"/>
    </source>
</evidence>
<feature type="compositionally biased region" description="Basic and acidic residues" evidence="1">
    <location>
        <begin position="928"/>
        <end position="937"/>
    </location>
</feature>
<proteinExistence type="predicted"/>
<accession>A0AA35M4X9</accession>
<protein>
    <submittedName>
        <fullName evidence="2">Uncharacterized protein</fullName>
    </submittedName>
</protein>
<feature type="region of interest" description="Disordered" evidence="1">
    <location>
        <begin position="1"/>
        <end position="38"/>
    </location>
</feature>
<feature type="region of interest" description="Disordered" evidence="1">
    <location>
        <begin position="280"/>
        <end position="326"/>
    </location>
</feature>
<organism evidence="2 3">
    <name type="scientific">Clonostachys chloroleuca</name>
    <dbReference type="NCBI Taxonomy" id="1926264"/>
    <lineage>
        <taxon>Eukaryota</taxon>
        <taxon>Fungi</taxon>
        <taxon>Dikarya</taxon>
        <taxon>Ascomycota</taxon>
        <taxon>Pezizomycotina</taxon>
        <taxon>Sordariomycetes</taxon>
        <taxon>Hypocreomycetidae</taxon>
        <taxon>Hypocreales</taxon>
        <taxon>Bionectriaceae</taxon>
        <taxon>Clonostachys</taxon>
    </lineage>
</organism>
<feature type="region of interest" description="Disordered" evidence="1">
    <location>
        <begin position="449"/>
        <end position="480"/>
    </location>
</feature>
<keyword evidence="3" id="KW-1185">Reference proteome</keyword>
<feature type="compositionally biased region" description="Basic and acidic residues" evidence="1">
    <location>
        <begin position="947"/>
        <end position="956"/>
    </location>
</feature>
<dbReference type="AlphaFoldDB" id="A0AA35M4X9"/>
<feature type="region of interest" description="Disordered" evidence="1">
    <location>
        <begin position="377"/>
        <end position="419"/>
    </location>
</feature>
<name>A0AA35M4X9_9HYPO</name>
<feature type="compositionally biased region" description="Polar residues" evidence="1">
    <location>
        <begin position="280"/>
        <end position="292"/>
    </location>
</feature>
<feature type="compositionally biased region" description="Polar residues" evidence="1">
    <location>
        <begin position="304"/>
        <end position="326"/>
    </location>
</feature>
<dbReference type="Proteomes" id="UP001160390">
    <property type="component" value="Unassembled WGS sequence"/>
</dbReference>
<evidence type="ECO:0000313" key="3">
    <source>
        <dbReference type="Proteomes" id="UP001160390"/>
    </source>
</evidence>
<feature type="compositionally biased region" description="Basic and acidic residues" evidence="1">
    <location>
        <begin position="377"/>
        <end position="386"/>
    </location>
</feature>
<feature type="compositionally biased region" description="Polar residues" evidence="1">
    <location>
        <begin position="750"/>
        <end position="768"/>
    </location>
</feature>
<dbReference type="EMBL" id="CABFNP030001012">
    <property type="protein sequence ID" value="CAI6090230.1"/>
    <property type="molecule type" value="Genomic_DNA"/>
</dbReference>
<evidence type="ECO:0000256" key="1">
    <source>
        <dbReference type="SAM" id="MobiDB-lite"/>
    </source>
</evidence>
<reference evidence="2" key="1">
    <citation type="submission" date="2023-01" db="EMBL/GenBank/DDBJ databases">
        <authorList>
            <person name="Piombo E."/>
        </authorList>
    </citation>
    <scope>NUCLEOTIDE SEQUENCE</scope>
</reference>
<feature type="compositionally biased region" description="Basic and acidic residues" evidence="1">
    <location>
        <begin position="29"/>
        <end position="38"/>
    </location>
</feature>
<feature type="compositionally biased region" description="Polar residues" evidence="1">
    <location>
        <begin position="1026"/>
        <end position="1046"/>
    </location>
</feature>
<gene>
    <name evidence="2" type="ORF">CCHLO57077_00001850</name>
</gene>
<feature type="compositionally biased region" description="Basic and acidic residues" evidence="1">
    <location>
        <begin position="978"/>
        <end position="992"/>
    </location>
</feature>
<feature type="region of interest" description="Disordered" evidence="1">
    <location>
        <begin position="732"/>
        <end position="1163"/>
    </location>
</feature>
<sequence>MKRVGIPCRPRARPLIAPATSEATEEPDSDRSARRRKLDDKLVSGEVSFQEIPPMSTELIFNQAKTDVISHISNHPTLNKFHDNRYTRPANCRGVKRNADGETVIGGQGWKMHQEHMNALRESWTDLGLLPQQSDEEEYRDIRTYPAACGVPDLSIIADDESESEISQIRPMPQPASAAATSPAKRKARLDNYSRTNLGLGSTLVKLNPGITPASILTSPIKSQTSPPRDVPAVSSAISLNENITLEPKLPQLAINLPPHGPAKGFKPLLYPQPTTINEVGTSSPMTPQHVPSPTKRPGAPTPSRWSRSPLATPQFGTPATQQRTTPLRPLGIVDSICPSTPNLDGVPPTWESNPEMFDFGEISDIQMSPRIDWLRNDASESKEATRTQNVNKSRRRKSEPILNRHLKKLGASRRQSDMHQVLSSLTDDHDDVTQASPGLQIFETQTALSASHETDVSTPTHQQEPGNESQTESSRVGSAGPITPFSKYFLERQPLSVVRPAGTRSDRNGIYSIDMRQNPDIFNSRVVIAPAVEKLADLAGESCDGYANVVVTQASGKLVVRFKLPTKYASLFPQSQVADEPHLESVSSPHNAAEISRNIHQAVDKTSSNNTPTPSPHKHKSRTGLGIMDSAFTPGNLVGTSSPLKKVQFPSSPANEDSNDQTLVVGDFDMEPYMDGTPLKSNVSPVFQSSEIRTPARPGQNFDVQAPSSGLISDLSIELSFQTPTFANIDFSPALPGDSKATPCKATLSKATPSKQPSASSRQNTPSEPKAKTPSVSPDRDISSEAQVKTSPGGTPLATSFTPVNKNSPRNSGAVPTSGRHSSRAPTPKENCQIGAEEPVAPKQPIANEPTSKKTTEQNLDSPGREYMRAFIRNMKPKRLSTTETGSPIAHSPARVPLEAKSPNAGNDSPKKLKRKQGVEGDSGDSPTKKSEEPAVKRIRRLGNLSKEKSEETQPKRKAKPSAQKSAVEQDNVPSPRKQESKETVSEEGPCRRSSRLNTQEKKSSIPTSIKLGRPTAGRDPVQGKLNSAVRNEQAELTRQTNLNTKRNKGKAESVQQILARVSEELSEGESNDSASDGSTRKKAKNVTWRTPLESHQGEKTKRGRPAGTLGKKATQGEAGVSKPKATPQKPRISKVAAQSLGMAGNGTPAKRMTRARTRSQN</sequence>
<feature type="region of interest" description="Disordered" evidence="1">
    <location>
        <begin position="603"/>
        <end position="626"/>
    </location>
</feature>
<comment type="caution">
    <text evidence="2">The sequence shown here is derived from an EMBL/GenBank/DDBJ whole genome shotgun (WGS) entry which is preliminary data.</text>
</comment>
<feature type="compositionally biased region" description="Polar residues" evidence="1">
    <location>
        <begin position="964"/>
        <end position="974"/>
    </location>
</feature>